<dbReference type="PROSITE" id="PS51294">
    <property type="entry name" value="HTH_MYB"/>
    <property type="match status" value="2"/>
</dbReference>
<dbReference type="InterPro" id="IPR009057">
    <property type="entry name" value="Homeodomain-like_sf"/>
</dbReference>
<evidence type="ECO:0000313" key="4">
    <source>
        <dbReference type="Proteomes" id="UP000664859"/>
    </source>
</evidence>
<reference evidence="3" key="1">
    <citation type="submission" date="2021-02" db="EMBL/GenBank/DDBJ databases">
        <title>First Annotated Genome of the Yellow-green Alga Tribonema minus.</title>
        <authorList>
            <person name="Mahan K.M."/>
        </authorList>
    </citation>
    <scope>NUCLEOTIDE SEQUENCE</scope>
    <source>
        <strain evidence="3">UTEX B ZZ1240</strain>
    </source>
</reference>
<feature type="domain" description="Myb-like" evidence="1">
    <location>
        <begin position="229"/>
        <end position="276"/>
    </location>
</feature>
<dbReference type="Gene3D" id="1.10.10.60">
    <property type="entry name" value="Homeodomain-like"/>
    <property type="match status" value="2"/>
</dbReference>
<gene>
    <name evidence="3" type="ORF">JKP88DRAFT_154799</name>
</gene>
<organism evidence="3 4">
    <name type="scientific">Tribonema minus</name>
    <dbReference type="NCBI Taxonomy" id="303371"/>
    <lineage>
        <taxon>Eukaryota</taxon>
        <taxon>Sar</taxon>
        <taxon>Stramenopiles</taxon>
        <taxon>Ochrophyta</taxon>
        <taxon>PX clade</taxon>
        <taxon>Xanthophyceae</taxon>
        <taxon>Tribonematales</taxon>
        <taxon>Tribonemataceae</taxon>
        <taxon>Tribonema</taxon>
    </lineage>
</organism>
<dbReference type="GO" id="GO:0000981">
    <property type="term" value="F:DNA-binding transcription factor activity, RNA polymerase II-specific"/>
    <property type="evidence" value="ECO:0007669"/>
    <property type="project" value="TreeGrafter"/>
</dbReference>
<dbReference type="OrthoDB" id="2143914at2759"/>
<dbReference type="AlphaFoldDB" id="A0A836CC17"/>
<feature type="domain" description="HTH myb-type" evidence="2">
    <location>
        <begin position="180"/>
        <end position="228"/>
    </location>
</feature>
<dbReference type="SMART" id="SM00717">
    <property type="entry name" value="SANT"/>
    <property type="match status" value="2"/>
</dbReference>
<name>A0A836CC17_9STRA</name>
<protein>
    <submittedName>
        <fullName evidence="3">Uncharacterized protein</fullName>
    </submittedName>
</protein>
<evidence type="ECO:0000259" key="1">
    <source>
        <dbReference type="PROSITE" id="PS50090"/>
    </source>
</evidence>
<feature type="domain" description="Myb-like" evidence="1">
    <location>
        <begin position="180"/>
        <end position="224"/>
    </location>
</feature>
<dbReference type="Pfam" id="PF00249">
    <property type="entry name" value="Myb_DNA-binding"/>
    <property type="match status" value="2"/>
</dbReference>
<dbReference type="PROSITE" id="PS50090">
    <property type="entry name" value="MYB_LIKE"/>
    <property type="match status" value="2"/>
</dbReference>
<feature type="non-terminal residue" evidence="3">
    <location>
        <position position="296"/>
    </location>
</feature>
<evidence type="ECO:0000313" key="3">
    <source>
        <dbReference type="EMBL" id="KAG5180027.1"/>
    </source>
</evidence>
<feature type="non-terminal residue" evidence="3">
    <location>
        <position position="1"/>
    </location>
</feature>
<evidence type="ECO:0000259" key="2">
    <source>
        <dbReference type="PROSITE" id="PS51294"/>
    </source>
</evidence>
<dbReference type="InterPro" id="IPR001005">
    <property type="entry name" value="SANT/Myb"/>
</dbReference>
<sequence>IDPALWVRVNLGDRCEAAQCTLRAPATRLATRRHYHAKCDHRHGAGAKAGMRFHHHQLEKIRKHQRVHARRAAAASAEEQTWNSPSAVPPDVTEALAAAGLELHDVRVWSAAATDRLRGLVEAQQQRTSGGGAAGRVAWEAVAAALAAERGEGEAELSAAQCMLQWRAVVNQGATVTGVGTWCEPEDKRLAVLVAHFNQAWSSVARYMPGREPKQCRERFNNVVNPALLRSGPWTPEEDALLESMMQQTGHRFADAARCLPGHSYNDVKNRFNTLQRAKNSAAAAAAAAAGGAAPA</sequence>
<dbReference type="EMBL" id="JAFCMP010000423">
    <property type="protein sequence ID" value="KAG5180027.1"/>
    <property type="molecule type" value="Genomic_DNA"/>
</dbReference>
<dbReference type="PANTHER" id="PTHR45614">
    <property type="entry name" value="MYB PROTEIN-RELATED"/>
    <property type="match status" value="1"/>
</dbReference>
<keyword evidence="4" id="KW-1185">Reference proteome</keyword>
<accession>A0A836CC17</accession>
<proteinExistence type="predicted"/>
<dbReference type="InterPro" id="IPR050560">
    <property type="entry name" value="MYB_TF"/>
</dbReference>
<dbReference type="PANTHER" id="PTHR45614:SF25">
    <property type="entry name" value="MYB PROTEIN"/>
    <property type="match status" value="1"/>
</dbReference>
<dbReference type="GO" id="GO:0005634">
    <property type="term" value="C:nucleus"/>
    <property type="evidence" value="ECO:0007669"/>
    <property type="project" value="TreeGrafter"/>
</dbReference>
<dbReference type="CDD" id="cd00167">
    <property type="entry name" value="SANT"/>
    <property type="match status" value="2"/>
</dbReference>
<dbReference type="GO" id="GO:0000978">
    <property type="term" value="F:RNA polymerase II cis-regulatory region sequence-specific DNA binding"/>
    <property type="evidence" value="ECO:0007669"/>
    <property type="project" value="TreeGrafter"/>
</dbReference>
<feature type="domain" description="HTH myb-type" evidence="2">
    <location>
        <begin position="229"/>
        <end position="280"/>
    </location>
</feature>
<dbReference type="Proteomes" id="UP000664859">
    <property type="component" value="Unassembled WGS sequence"/>
</dbReference>
<comment type="caution">
    <text evidence="3">The sequence shown here is derived from an EMBL/GenBank/DDBJ whole genome shotgun (WGS) entry which is preliminary data.</text>
</comment>
<dbReference type="SUPFAM" id="SSF46689">
    <property type="entry name" value="Homeodomain-like"/>
    <property type="match status" value="2"/>
</dbReference>
<dbReference type="InterPro" id="IPR017930">
    <property type="entry name" value="Myb_dom"/>
</dbReference>